<gene>
    <name evidence="4" type="ordered locus">AXX17_At1g64360</name>
    <name evidence="3" type="ORF">AT9943_LOCUS5117</name>
</gene>
<dbReference type="PROSITE" id="PS52001">
    <property type="entry name" value="AD"/>
    <property type="match status" value="1"/>
</dbReference>
<keyword evidence="1" id="KW-0472">Membrane</keyword>
<feature type="domain" description="AD" evidence="2">
    <location>
        <begin position="131"/>
        <end position="220"/>
    </location>
</feature>
<reference evidence="3 6" key="3">
    <citation type="submission" date="2020-09" db="EMBL/GenBank/DDBJ databases">
        <authorList>
            <person name="Ashkenazy H."/>
        </authorList>
    </citation>
    <scope>NUCLEOTIDE SEQUENCE [LARGE SCALE GENOMIC DNA]</scope>
    <source>
        <strain evidence="6">cv. Cdm-0</strain>
    </source>
</reference>
<evidence type="ECO:0000313" key="4">
    <source>
        <dbReference type="EMBL" id="OAP19606.1"/>
    </source>
</evidence>
<protein>
    <submittedName>
        <fullName evidence="3">(thale cress) hypothetical protein</fullName>
    </submittedName>
</protein>
<proteinExistence type="predicted"/>
<evidence type="ECO:0000256" key="1">
    <source>
        <dbReference type="SAM" id="Phobius"/>
    </source>
</evidence>
<name>A0A178WN20_ARATH</name>
<organism evidence="4 5">
    <name type="scientific">Arabidopsis thaliana</name>
    <name type="common">Mouse-ear cress</name>
    <dbReference type="NCBI Taxonomy" id="3702"/>
    <lineage>
        <taxon>Eukaryota</taxon>
        <taxon>Viridiplantae</taxon>
        <taxon>Streptophyta</taxon>
        <taxon>Embryophyta</taxon>
        <taxon>Tracheophyta</taxon>
        <taxon>Spermatophyta</taxon>
        <taxon>Magnoliopsida</taxon>
        <taxon>eudicotyledons</taxon>
        <taxon>Gunneridae</taxon>
        <taxon>Pentapetalae</taxon>
        <taxon>rosids</taxon>
        <taxon>malvids</taxon>
        <taxon>Brassicales</taxon>
        <taxon>Brassicaceae</taxon>
        <taxon>Camelineae</taxon>
        <taxon>Arabidopsis</taxon>
    </lineage>
</organism>
<sequence length="224" mass="25188">MKPASATVAKVDSGGEDKKFEVGKVYAVKLTTGDQFNGIVLAYDSEPNFAVFDILFRNRYSQLVDSYLCYFAFLISSSCVCFRVFLDGLVILQEGTKPKPLDSKSLRMVNVNYITEMKNLGRVKERLAKNTLVNLDGLIEKENHAISNVEKIGFGVTAEGQMIFDAISKTLPIRWVNKEMLVMGDVFIRSPYHSDCVYGGPRMVNERVKHVLGQERKKLQLSDT</sequence>
<dbReference type="EMBL" id="LUHQ01000001">
    <property type="protein sequence ID" value="OAP19606.1"/>
    <property type="molecule type" value="Genomic_DNA"/>
</dbReference>
<keyword evidence="1" id="KW-0812">Transmembrane</keyword>
<feature type="transmembrane region" description="Helical" evidence="1">
    <location>
        <begin position="67"/>
        <end position="86"/>
    </location>
</feature>
<dbReference type="Pfam" id="PF09793">
    <property type="entry name" value="AD"/>
    <property type="match status" value="1"/>
</dbReference>
<dbReference type="InterPro" id="IPR019181">
    <property type="entry name" value="LSM12_ABD"/>
</dbReference>
<dbReference type="AlphaFoldDB" id="A0A178WN20"/>
<evidence type="ECO:0000313" key="6">
    <source>
        <dbReference type="Proteomes" id="UP000516314"/>
    </source>
</evidence>
<dbReference type="EMBL" id="LR881466">
    <property type="protein sequence ID" value="CAD5316809.1"/>
    <property type="molecule type" value="Genomic_DNA"/>
</dbReference>
<dbReference type="PANTHER" id="PTHR13542">
    <property type="entry name" value="LSM12 HOMOLOG"/>
    <property type="match status" value="1"/>
</dbReference>
<evidence type="ECO:0000259" key="2">
    <source>
        <dbReference type="PROSITE" id="PS52001"/>
    </source>
</evidence>
<dbReference type="Proteomes" id="UP000078284">
    <property type="component" value="Chromosome 1"/>
</dbReference>
<dbReference type="InterPro" id="IPR047574">
    <property type="entry name" value="AD"/>
</dbReference>
<keyword evidence="1" id="KW-1133">Transmembrane helix</keyword>
<dbReference type="ExpressionAtlas" id="A0A178WN20">
    <property type="expression patterns" value="baseline and differential"/>
</dbReference>
<dbReference type="SMART" id="SM00995">
    <property type="entry name" value="AD"/>
    <property type="match status" value="1"/>
</dbReference>
<evidence type="ECO:0000313" key="5">
    <source>
        <dbReference type="Proteomes" id="UP000078284"/>
    </source>
</evidence>
<dbReference type="InterPro" id="IPR039683">
    <property type="entry name" value="Lsm12-like"/>
</dbReference>
<accession>A0A178WN20</accession>
<evidence type="ECO:0000313" key="3">
    <source>
        <dbReference type="EMBL" id="CAD5316809.1"/>
    </source>
</evidence>
<reference evidence="4" key="2">
    <citation type="submission" date="2016-03" db="EMBL/GenBank/DDBJ databases">
        <title>Full-length assembly of Arabidopsis thaliana Ler reveals the complement of translocations and inversions.</title>
        <authorList>
            <person name="Zapata L."/>
            <person name="Schneeberger K."/>
            <person name="Ossowski S."/>
        </authorList>
    </citation>
    <scope>NUCLEOTIDE SEQUENCE [LARGE SCALE GENOMIC DNA]</scope>
    <source>
        <tissue evidence="4">Leaf</tissue>
    </source>
</reference>
<reference evidence="5" key="1">
    <citation type="journal article" date="2016" name="Proc. Natl. Acad. Sci. U.S.A.">
        <title>Chromosome-level assembly of Arabidopsis thaliana Ler reveals the extent of translocation and inversion polymorphisms.</title>
        <authorList>
            <person name="Zapata L."/>
            <person name="Ding J."/>
            <person name="Willing E.M."/>
            <person name="Hartwig B."/>
            <person name="Bezdan D."/>
            <person name="Jiao W.B."/>
            <person name="Patel V."/>
            <person name="Velikkakam James G."/>
            <person name="Koornneef M."/>
            <person name="Ossowski S."/>
            <person name="Schneeberger K."/>
        </authorList>
    </citation>
    <scope>NUCLEOTIDE SEQUENCE [LARGE SCALE GENOMIC DNA]</scope>
    <source>
        <strain evidence="5">cv. Landsberg erecta</strain>
    </source>
</reference>
<dbReference type="Proteomes" id="UP000516314">
    <property type="component" value="Chromosome 1"/>
</dbReference>